<dbReference type="GO" id="GO:0005634">
    <property type="term" value="C:nucleus"/>
    <property type="evidence" value="ECO:0007669"/>
    <property type="project" value="TreeGrafter"/>
</dbReference>
<name>A0A0D6EQP4_SPOSA</name>
<evidence type="ECO:0000313" key="2">
    <source>
        <dbReference type="EMBL" id="CEQ42269.1"/>
    </source>
</evidence>
<organism evidence="2 3">
    <name type="scientific">Sporidiobolus salmonicolor</name>
    <name type="common">Yeast-like fungus</name>
    <name type="synonym">Sporobolomyces salmonicolor</name>
    <dbReference type="NCBI Taxonomy" id="5005"/>
    <lineage>
        <taxon>Eukaryota</taxon>
        <taxon>Fungi</taxon>
        <taxon>Dikarya</taxon>
        <taxon>Basidiomycota</taxon>
        <taxon>Pucciniomycotina</taxon>
        <taxon>Microbotryomycetes</taxon>
        <taxon>Sporidiobolales</taxon>
        <taxon>Sporidiobolaceae</taxon>
        <taxon>Sporobolomyces</taxon>
    </lineage>
</organism>
<keyword evidence="3" id="KW-1185">Reference proteome</keyword>
<dbReference type="AlphaFoldDB" id="A0A0D6EQP4"/>
<sequence length="383" mass="42817">MAPSNAAPSFSSAHALLRAFSYERTLSEDSRALVVYLLGTAIPEGSDERVPAILKVEKTPYAPDTRFGGGLESSGHGEWSILQLGRNGVTCNDIYSTSLAWFAPGRSNADIQLSSICPATEKHIQKYSQQESRLISETPELYEQVVKPYIEGLDAKSISWVYNILEGTAEAENVLLRDDDPQTGFVLTPDLKWDQKTMSALYLLVLTQDRTIRSLRDLRPSHLPLLRKIRHESERVAMERYGIDKGELRFFVHYQPTYCALGRSRLAAACLVLTFFLRPQTISTFTSCVCFSRARFRLCLSHPATSVLISFVPFLSQVHLNYVNFSGITVGQAHLLDDVIDALELEASSPPEAGRGQTFFERKTFTYALGKKHALYQGLAERP</sequence>
<dbReference type="InterPro" id="IPR008594">
    <property type="entry name" value="DcpS/DCS2"/>
</dbReference>
<dbReference type="SUPFAM" id="SSF54197">
    <property type="entry name" value="HIT-like"/>
    <property type="match status" value="1"/>
</dbReference>
<dbReference type="Gene3D" id="3.30.428.10">
    <property type="entry name" value="HIT-like"/>
    <property type="match status" value="2"/>
</dbReference>
<dbReference type="PANTHER" id="PTHR12978">
    <property type="entry name" value="HISTIDINE TRIAD HIT PROTEIN MEMBER"/>
    <property type="match status" value="1"/>
</dbReference>
<dbReference type="GO" id="GO:0000340">
    <property type="term" value="F:RNA 7-methylguanosine cap binding"/>
    <property type="evidence" value="ECO:0007669"/>
    <property type="project" value="TreeGrafter"/>
</dbReference>
<dbReference type="EMBL" id="CENE01000023">
    <property type="protein sequence ID" value="CEQ42269.1"/>
    <property type="molecule type" value="Genomic_DNA"/>
</dbReference>
<dbReference type="InterPro" id="IPR011145">
    <property type="entry name" value="Scavenger_mRNA_decap_enz_N"/>
</dbReference>
<proteinExistence type="inferred from homology"/>
<dbReference type="GO" id="GO:0000932">
    <property type="term" value="C:P-body"/>
    <property type="evidence" value="ECO:0007669"/>
    <property type="project" value="TreeGrafter"/>
</dbReference>
<dbReference type="Pfam" id="PF05652">
    <property type="entry name" value="DcpS"/>
    <property type="match status" value="1"/>
</dbReference>
<accession>A0A0D6EQP4</accession>
<dbReference type="Pfam" id="PF11969">
    <property type="entry name" value="DcpS_C"/>
    <property type="match status" value="1"/>
</dbReference>
<dbReference type="InterPro" id="IPR036265">
    <property type="entry name" value="HIT-like_sf"/>
</dbReference>
<dbReference type="Gene3D" id="3.30.200.40">
    <property type="entry name" value="Scavenger mRNA decapping enzyme, N-terminal domain"/>
    <property type="match status" value="1"/>
</dbReference>
<gene>
    <name evidence="2" type="primary">SPOSA6832_04088</name>
</gene>
<dbReference type="GO" id="GO:0000290">
    <property type="term" value="P:deadenylation-dependent decapping of nuclear-transcribed mRNA"/>
    <property type="evidence" value="ECO:0007669"/>
    <property type="project" value="InterPro"/>
</dbReference>
<dbReference type="GO" id="GO:0016787">
    <property type="term" value="F:hydrolase activity"/>
    <property type="evidence" value="ECO:0007669"/>
    <property type="project" value="InterPro"/>
</dbReference>
<dbReference type="OrthoDB" id="10264956at2759"/>
<evidence type="ECO:0000313" key="3">
    <source>
        <dbReference type="Proteomes" id="UP000243876"/>
    </source>
</evidence>
<comment type="similarity">
    <text evidence="1">Belongs to the HIT family.</text>
</comment>
<dbReference type="PIRSF" id="PIRSF028973">
    <property type="entry name" value="Scavenger_mRNA_decap_enz"/>
    <property type="match status" value="1"/>
</dbReference>
<protein>
    <submittedName>
        <fullName evidence="2">SPOSA6832_04088-mRNA-1:cds</fullName>
    </submittedName>
</protein>
<evidence type="ECO:0000256" key="1">
    <source>
        <dbReference type="ARBA" id="ARBA00010208"/>
    </source>
</evidence>
<dbReference type="Proteomes" id="UP000243876">
    <property type="component" value="Unassembled WGS sequence"/>
</dbReference>
<dbReference type="SUPFAM" id="SSF102860">
    <property type="entry name" value="mRNA decapping enzyme DcpS N-terminal domain"/>
    <property type="match status" value="1"/>
</dbReference>
<reference evidence="3" key="1">
    <citation type="submission" date="2015-02" db="EMBL/GenBank/DDBJ databases">
        <authorList>
            <person name="Gon?alves P."/>
        </authorList>
    </citation>
    <scope>NUCLEOTIDE SEQUENCE [LARGE SCALE GENOMIC DNA]</scope>
</reference>
<dbReference type="PANTHER" id="PTHR12978:SF0">
    <property type="entry name" value="M7GPPPX DIPHOSPHATASE"/>
    <property type="match status" value="1"/>
</dbReference>